<dbReference type="SUPFAM" id="SSF48371">
    <property type="entry name" value="ARM repeat"/>
    <property type="match status" value="1"/>
</dbReference>
<sequence>MFAVDSTAADSLYDWAMKQDSHRDMIRKTAIRSLRKYNASNYKRLKALLEYGTAPWSCRSTVVSTIGRHTKKHPELISTFEELLVDPNRNVRTTAARLLSHHGDESQVTNLENLIVRDPITERYVTPLIARLKGQEPTAEPTPSIKHELLEIRDRLDKLIKAQQD</sequence>
<protein>
    <recommendedName>
        <fullName evidence="2">HEAT repeat domain-containing protein</fullName>
    </recommendedName>
</protein>
<evidence type="ECO:0000313" key="1">
    <source>
        <dbReference type="EMBL" id="SVA81546.1"/>
    </source>
</evidence>
<dbReference type="AlphaFoldDB" id="A0A381YWY2"/>
<dbReference type="EMBL" id="UINC01019276">
    <property type="protein sequence ID" value="SVA81546.1"/>
    <property type="molecule type" value="Genomic_DNA"/>
</dbReference>
<organism evidence="1">
    <name type="scientific">marine metagenome</name>
    <dbReference type="NCBI Taxonomy" id="408172"/>
    <lineage>
        <taxon>unclassified sequences</taxon>
        <taxon>metagenomes</taxon>
        <taxon>ecological metagenomes</taxon>
    </lineage>
</organism>
<name>A0A381YWY2_9ZZZZ</name>
<dbReference type="Pfam" id="PF13646">
    <property type="entry name" value="HEAT_2"/>
    <property type="match status" value="1"/>
</dbReference>
<dbReference type="InterPro" id="IPR016024">
    <property type="entry name" value="ARM-type_fold"/>
</dbReference>
<reference evidence="1" key="1">
    <citation type="submission" date="2018-05" db="EMBL/GenBank/DDBJ databases">
        <authorList>
            <person name="Lanie J.A."/>
            <person name="Ng W.-L."/>
            <person name="Kazmierczak K.M."/>
            <person name="Andrzejewski T.M."/>
            <person name="Davidsen T.M."/>
            <person name="Wayne K.J."/>
            <person name="Tettelin H."/>
            <person name="Glass J.I."/>
            <person name="Rusch D."/>
            <person name="Podicherti R."/>
            <person name="Tsui H.-C.T."/>
            <person name="Winkler M.E."/>
        </authorList>
    </citation>
    <scope>NUCLEOTIDE SEQUENCE</scope>
</reference>
<evidence type="ECO:0008006" key="2">
    <source>
        <dbReference type="Google" id="ProtNLM"/>
    </source>
</evidence>
<dbReference type="Gene3D" id="1.25.10.10">
    <property type="entry name" value="Leucine-rich Repeat Variant"/>
    <property type="match status" value="1"/>
</dbReference>
<proteinExistence type="predicted"/>
<accession>A0A381YWY2</accession>
<gene>
    <name evidence="1" type="ORF">METZ01_LOCUS134400</name>
</gene>
<dbReference type="InterPro" id="IPR011989">
    <property type="entry name" value="ARM-like"/>
</dbReference>